<dbReference type="InterPro" id="IPR013783">
    <property type="entry name" value="Ig-like_fold"/>
</dbReference>
<reference evidence="1 2" key="1">
    <citation type="submission" date="2019-03" db="EMBL/GenBank/DDBJ databases">
        <title>Genomic Encyclopedia of Type Strains, Phase IV (KMG-IV): sequencing the most valuable type-strain genomes for metagenomic binning, comparative biology and taxonomic classification.</title>
        <authorList>
            <person name="Goeker M."/>
        </authorList>
    </citation>
    <scope>NUCLEOTIDE SEQUENCE [LARGE SCALE GENOMIC DNA]</scope>
    <source>
        <strain evidence="1 2">DSM 24629</strain>
    </source>
</reference>
<evidence type="ECO:0000313" key="2">
    <source>
        <dbReference type="Proteomes" id="UP000294902"/>
    </source>
</evidence>
<accession>A0A4R3MN13</accession>
<name>A0A4R3MN13_9FIRM</name>
<gene>
    <name evidence="1" type="ORF">EDC18_10751</name>
</gene>
<comment type="caution">
    <text evidence="1">The sequence shown here is derived from an EMBL/GenBank/DDBJ whole genome shotgun (WGS) entry which is preliminary data.</text>
</comment>
<organism evidence="1 2">
    <name type="scientific">Natranaerovirga pectinivora</name>
    <dbReference type="NCBI Taxonomy" id="682400"/>
    <lineage>
        <taxon>Bacteria</taxon>
        <taxon>Bacillati</taxon>
        <taxon>Bacillota</taxon>
        <taxon>Clostridia</taxon>
        <taxon>Lachnospirales</taxon>
        <taxon>Natranaerovirgaceae</taxon>
        <taxon>Natranaerovirga</taxon>
    </lineage>
</organism>
<protein>
    <submittedName>
        <fullName evidence="1">Uncharacterized protein</fullName>
    </submittedName>
</protein>
<dbReference type="Gene3D" id="2.60.40.10">
    <property type="entry name" value="Immunoglobulins"/>
    <property type="match status" value="1"/>
</dbReference>
<keyword evidence="2" id="KW-1185">Reference proteome</keyword>
<dbReference type="RefSeq" id="WP_132252836.1">
    <property type="nucleotide sequence ID" value="NZ_SMAL01000007.1"/>
</dbReference>
<dbReference type="Proteomes" id="UP000294902">
    <property type="component" value="Unassembled WGS sequence"/>
</dbReference>
<evidence type="ECO:0000313" key="1">
    <source>
        <dbReference type="EMBL" id="TCT13982.1"/>
    </source>
</evidence>
<proteinExistence type="predicted"/>
<sequence length="1340" mass="154855">MKKKSYVISFLIIIFAFNSLSLRTYSYQHIEPELTYDSALGFLDRNGNILRFRWDRFDVYKNKTLTHSYNTGLGNVNGYFFQSTTLYKEFDNGNLGIVSLWTDFDYQFHRYYYTLFRWDEPTQQYILISNTVLKNTTIARADITPYGFALYNSAFYGLGGTVYVFNGTGYTATDYSEIPWNAYETFVGSNGVVYSVSHFSQEVFTFNSPSSGLSATGYTTATFPNWRVLIRDYTLRLANGNIRRWHYSRDFNGIPYYSNTRGVVYYPTNLPPELSTVSPIENSVYVDYEGMSEIIIEGHIRDFDNDKITVTATIGDVSKSLDIDDTLTHKFFSVTFDVIDDFLPLGVQNIEIIANDNRGGIAKKEIPINIKTRLTENTYILVDNIIYYTTSYEDYENDPLYKNQYRFIHNPYYFDNNLGFIENTGIWIDEPFNSFSKTGNYIISYRAKDIPRNVGGFEDYRLWSKENLTQINVFVHRKPIPVAMISTSYRNSSTRFIHVTEASYDLDHQEKLGKGISDRQWQWRNINDSTWINGELPSFLSIDQEYIARLRVRDIDGPSGLGVWSEWLEIPFDTTGQRVQPIALFTLTPKKVSHSEIITATDLSYSPSGHLITEREWVIKRKNGTILQTLSTTPTSNQLKQGGLGEYTLQLRVRDAIGWSETYQLEYAVMNNPPLADFEIPEEVYRDTIIKPINKSFDPDNDNITYRWYLILDNEEYFISNQKEPNFNIQQIINSHTIPPIKAIDEWDVRLRVTDSFGASSTSIQSINVLNQEPIASMNGPITANQYTQATYTSTSIDPDTADNPLTQYLFRHTFPNGKIINHTGSSYIANFDLEGEHLIEHWVVDQIGAESQRVFKTVEVVENQAPNMIITNPIGTETSPSIIVTNQLDLNWLYTDLEEDQQEKYSFDFYIANGNLLHYTISADDLAGNIRSHLFNKSLFEEYVSYRVLGRTFSMYKWSEPSNEVYFMFAPFEIQANLRTQDNRFSVNSIPASEGLLVTDIKTKFPLAHHLEMAIYNNSGTRLTPIKTVSNSQAIRNNNDWTWNNQTYTIPATLADGNYKFRVYARNSTNPSYVTYTEFDITVNTPINLVSTIRDTYQLDEPMVFTATTSKYATSNTVNLYQGTEYQITRNMTLVNQVNEINYWSYIHNETRDVPDGTYTARFTATTPSGKSQVVNDEYNLVSLNILEFTIRGAWNHWRGQVNIHGNQLRNMPHRFMSYEKVYINAIIQGNPDEVYIRFSPELESMVFTDPNGHIYYYQNHIGYTVDFPIHMISSDELHYEVEYILPLANSTMDYNDYTLRGKYWVELTAIKGSTVRKIRIDDIDITGNTLDRIYMQQE</sequence>
<dbReference type="EMBL" id="SMAL01000007">
    <property type="protein sequence ID" value="TCT13982.1"/>
    <property type="molecule type" value="Genomic_DNA"/>
</dbReference>
<dbReference type="OrthoDB" id="1735970at2"/>